<evidence type="ECO:0000313" key="3">
    <source>
        <dbReference type="Proteomes" id="UP000134313"/>
    </source>
</evidence>
<dbReference type="EMBL" id="HQ698924">
    <property type="protein sequence ID" value="ADW24430.1"/>
    <property type="molecule type" value="Genomic_DNA"/>
</dbReference>
<dbReference type="EMBL" id="HQ221963">
    <property type="protein sequence ID" value="ADW24348.1"/>
    <property type="molecule type" value="Genomic_DNA"/>
</dbReference>
<evidence type="ECO:0000313" key="4">
    <source>
        <dbReference type="Proteomes" id="UP000164320"/>
    </source>
</evidence>
<sequence>MGYFIITNREGSGLSNHGNGGILILTQQRVMMGMWEKSNQLQRLATSVDELVDQGVEDMWYPSCFPGMGARLPGFTERHDGTLSTSSFFDSP</sequence>
<evidence type="ECO:0000313" key="1">
    <source>
        <dbReference type="EMBL" id="ADW24348.1"/>
    </source>
</evidence>
<dbReference type="Proteomes" id="UP000134313">
    <property type="component" value="Segment"/>
</dbReference>
<organism evidence="1 3">
    <name type="scientific">Cricetid gammaherpesvirus 2</name>
    <dbReference type="NCBI Taxonomy" id="1605972"/>
    <lineage>
        <taxon>Viruses</taxon>
        <taxon>Duplodnaviria</taxon>
        <taxon>Heunggongvirae</taxon>
        <taxon>Peploviricota</taxon>
        <taxon>Herviviricetes</taxon>
        <taxon>Herpesvirales</taxon>
        <taxon>Orthoherpesviridae</taxon>
        <taxon>Gammaherpesvirinae</taxon>
        <taxon>Rhadinovirus</taxon>
        <taxon>Rhadinovirus cricetidgamma2</taxon>
    </lineage>
</organism>
<dbReference type="GeneID" id="10192198"/>
<dbReference type="RefSeq" id="YP_004207843.1">
    <property type="nucleotide sequence ID" value="NC_015049.1"/>
</dbReference>
<gene>
    <name evidence="2" type="ORF">RHVP-L.R10</name>
    <name evidence="1" type="ORF">RHVP.R10</name>
</gene>
<reference evidence="3 4" key="1">
    <citation type="journal article" date="2011" name="J. Virol.">
        <title>Identification and sequencing of a novel rodent gammaherpesvirus that establishes acute and latent infection in laboratory mice.</title>
        <authorList>
            <person name="Loh J."/>
            <person name="Zhao G."/>
            <person name="Nelson C.A."/>
            <person name="Coder P."/>
            <person name="Droit L."/>
            <person name="Handley S.A."/>
            <person name="Johnson L.S."/>
            <person name="Vachharajani P."/>
            <person name="Guzman H."/>
            <person name="Tesh R.B."/>
            <person name="Wang D."/>
            <person name="Fremont D.H."/>
            <person name="Virgin H.W."/>
        </authorList>
    </citation>
    <scope>NUCLEOTIDE SEQUENCE [LARGE SCALE GENOMIC DNA]</scope>
</reference>
<protein>
    <submittedName>
        <fullName evidence="1">Uncharacterized protein</fullName>
    </submittedName>
</protein>
<proteinExistence type="predicted"/>
<dbReference type="Proteomes" id="UP000164320">
    <property type="component" value="Genome"/>
</dbReference>
<dbReference type="KEGG" id="vg:10192198"/>
<name>E9M5J0_9GAMA</name>
<accession>E9M5J0</accession>
<keyword evidence="3" id="KW-1185">Reference proteome</keyword>
<evidence type="ECO:0000313" key="2">
    <source>
        <dbReference type="EMBL" id="ADW24430.1"/>
    </source>
</evidence>